<reference evidence="7" key="5">
    <citation type="submission" date="2019-02" db="EMBL/GenBank/DDBJ databases">
        <title>FDA dAtabase for Regulatory Grade micrObial Sequences (FDA-ARGOS): Supporting development and validation of Infectious Disease Dx tests.</title>
        <authorList>
            <person name="Duncan R."/>
            <person name="Fisher C."/>
            <person name="Tallon L."/>
            <person name="Sadzewicz L."/>
            <person name="Sengamalay N."/>
            <person name="Ott S."/>
            <person name="Godinez A."/>
            <person name="Nagaraj S."/>
            <person name="Vavikolanu K."/>
            <person name="Nadendla S."/>
            <person name="Aluvathingal J."/>
            <person name="Sichtig H."/>
        </authorList>
    </citation>
    <scope>NUCLEOTIDE SEQUENCE [LARGE SCALE GENOMIC DNA]</scope>
    <source>
        <strain evidence="7">FDAARGOS_361</strain>
    </source>
</reference>
<gene>
    <name evidence="4" type="ORF">CGC21_37935</name>
    <name evidence="3" type="ORF">LDBPK_331390</name>
    <name evidence="2" type="ORF">LdCL_330020200</name>
</gene>
<dbReference type="Proteomes" id="UP000008980">
    <property type="component" value="Chromosome 33"/>
</dbReference>
<dbReference type="EMBL" id="FR799620">
    <property type="protein sequence ID" value="CBZ37282.1"/>
    <property type="molecule type" value="Genomic_DNA"/>
</dbReference>
<feature type="transmembrane region" description="Helical" evidence="1">
    <location>
        <begin position="55"/>
        <end position="74"/>
    </location>
</feature>
<keyword evidence="1" id="KW-0812">Transmembrane</keyword>
<accession>E9BQ70</accession>
<accession>A0A3Q8IM92</accession>
<organism evidence="2 6">
    <name type="scientific">Leishmania donovani</name>
    <dbReference type="NCBI Taxonomy" id="5661"/>
    <lineage>
        <taxon>Eukaryota</taxon>
        <taxon>Discoba</taxon>
        <taxon>Euglenozoa</taxon>
        <taxon>Kinetoplastea</taxon>
        <taxon>Metakinetoplastina</taxon>
        <taxon>Trypanosomatida</taxon>
        <taxon>Trypanosomatidae</taxon>
        <taxon>Leishmaniinae</taxon>
        <taxon>Leishmania</taxon>
    </lineage>
</organism>
<dbReference type="Proteomes" id="UP000318447">
    <property type="component" value="Unassembled WGS sequence"/>
</dbReference>
<reference evidence="3" key="2">
    <citation type="submission" date="2011-01" db="EMBL/GenBank/DDBJ databases">
        <authorList>
            <person name="Zhao B.P."/>
            <person name="Ren Z.A."/>
            <person name="Li C.D."/>
        </authorList>
    </citation>
    <scope>NUCLEOTIDE SEQUENCE</scope>
    <source>
        <strain evidence="3">BPK282A1</strain>
    </source>
</reference>
<sequence length="670" mass="76091">MVKPASFHTLIRRSGSLTRTAHGEGHSGKRGAWFPHATSPLRLLLHRLTHNRSSVPLAIALIVVLLVASTELLWPRRYARLPDGRNLSIPYRSEAAAYRKSAVFIGPLPRGSENVVAGTAGETVPVAVHGRSRRQKALEAEIEEYLESHGIHRERRTRVRFHTLSNFVDWRLCTTLGSAALAGFSVPVTGFNDTYSHIRRFERYLDFVEREGLHDEDIVVTLDSDVFWTGADFLPFLRKFARFSPETESDLDVAAVRAWEDYGEKKAPLYMQRLQTEMRNGAAPVKRPLLQMPPVLYNADDLCWWGQHSEGFLQCPLAFATLDHMIEVARNHVSSMDLSKVGSHALVCGDTLQAQLKKSFTGKQRWMVDDLLRHPNTASPYMTQAKRSCDDPFFYNTTIVHKSNPTVLLNGGMHVSRVWALRWLAKTLATYVATETPVAEAEDHHTSQWWCDQALLGQMYVRARLYEIEHNLLAGPPLSMRTPPVAYDSRYGPPGLVGLDRRSQMVVLAPTIERNPNLFHHGGYLERQFPGSSRWWIWNKTELLLGENEPQGLPLGSLQTTRGGVLVTPPLLWRSATAEDRSRGFQNEAEEDPDVVRVPFIHYAAPSKHKRFTAHRNYYAWMVAARHDRRARESVTNALGKELVELWFNEERVFVNFTRMCEDPTVLSPP</sequence>
<dbReference type="EMBL" id="RHLC01000007">
    <property type="protein sequence ID" value="TPP53736.1"/>
    <property type="molecule type" value="Genomic_DNA"/>
</dbReference>
<dbReference type="RefSeq" id="XP_003863965.1">
    <property type="nucleotide sequence ID" value="XM_003863917.1"/>
</dbReference>
<dbReference type="AlphaFoldDB" id="A0A3Q8IM92"/>
<evidence type="ECO:0000313" key="7">
    <source>
        <dbReference type="Proteomes" id="UP000318447"/>
    </source>
</evidence>
<dbReference type="PANTHER" id="PTHR36587:SF2">
    <property type="entry name" value="EXPRESSION SITE-ASSOCIATED GENE 3 (ESAG3)-LIKE PROTEIN"/>
    <property type="match status" value="1"/>
</dbReference>
<dbReference type="VEuPathDB" id="TriTrypDB:LDHU3_33.2080"/>
<evidence type="ECO:0000313" key="3">
    <source>
        <dbReference type="EMBL" id="CBZ37282.1"/>
    </source>
</evidence>
<reference evidence="5" key="3">
    <citation type="submission" date="2011-02" db="EMBL/GenBank/DDBJ databases">
        <title>Whole genome sequencing of Leishmania donovani clinical lines reveals dynamic variation related to drug resistance.</title>
        <authorList>
            <person name="Downing T."/>
            <person name="Imamura H."/>
            <person name="Sanders M."/>
            <person name="Decuypere S."/>
            <person name="Hertz-Fowler C."/>
            <person name="Clark T.G."/>
            <person name="Rijal S."/>
            <person name="Sundar S."/>
            <person name="Quail M.A."/>
            <person name="De Doncker S."/>
            <person name="Maes I."/>
            <person name="Vanaerschot M."/>
            <person name="Stark O."/>
            <person name="Schonian G."/>
            <person name="Dujardin J.C."/>
            <person name="Berriman M."/>
        </authorList>
    </citation>
    <scope>NUCLEOTIDE SEQUENCE [LARGE SCALE GENOMIC DNA]</scope>
    <source>
        <strain evidence="5">BPK282A1</strain>
    </source>
</reference>
<name>A0A3Q8IM92_LEIDO</name>
<evidence type="ECO:0000313" key="2">
    <source>
        <dbReference type="EMBL" id="AYU82115.1"/>
    </source>
</evidence>
<evidence type="ECO:0000313" key="6">
    <source>
        <dbReference type="Proteomes" id="UP000274082"/>
    </source>
</evidence>
<keyword evidence="6" id="KW-1185">Reference proteome</keyword>
<dbReference type="Proteomes" id="UP000274082">
    <property type="component" value="Chromosome 33"/>
</dbReference>
<evidence type="ECO:0000256" key="1">
    <source>
        <dbReference type="SAM" id="Phobius"/>
    </source>
</evidence>
<keyword evidence="1" id="KW-1133">Transmembrane helix</keyword>
<dbReference type="PANTHER" id="PTHR36587">
    <property type="entry name" value="EXPRESSION SITE-ASSOCIATED GENE 3 (ESAG3)-LIKE PROTEIN"/>
    <property type="match status" value="1"/>
</dbReference>
<reference evidence="2 6" key="4">
    <citation type="journal article" date="2018" name="Sci. Rep.">
        <title>A complete Leishmania donovani reference genome identifies novel genetic variations associated with virulence.</title>
        <authorList>
            <person name="Lypaczewski P."/>
            <person name="Hoshizaki J."/>
            <person name="Zhang W.-W."/>
            <person name="McCall L.-I."/>
            <person name="Torcivia-Rodriguez J."/>
            <person name="Simonyan V."/>
            <person name="Kaur A."/>
            <person name="Dewar K."/>
            <person name="Matlashewski G."/>
        </authorList>
    </citation>
    <scope>NUCLEOTIDE SEQUENCE [LARGE SCALE GENOMIC DNA]</scope>
    <source>
        <strain evidence="2 6">LdCL</strain>
    </source>
</reference>
<keyword evidence="1" id="KW-0472">Membrane</keyword>
<dbReference type="GeneID" id="13392360"/>
<dbReference type="VEuPathDB" id="TriTrypDB:LdCL_330020200"/>
<protein>
    <submittedName>
        <fullName evidence="2">Expression-site associated gene (ESAG3), putative</fullName>
    </submittedName>
</protein>
<reference evidence="4" key="6">
    <citation type="submission" date="2019-02" db="EMBL/GenBank/DDBJ databases">
        <title>FDA dAtabase for Regulatory Grade micrObial Sequences (FDA-ARGOS): Supporting development and validation of Infectious Disease Dx tests.</title>
        <authorList>
            <person name="Duncan R."/>
            <person name="Fisher C."/>
            <person name="Tallon L.J."/>
            <person name="Sadzewicz L."/>
            <person name="Sengamalay N."/>
            <person name="Ott S."/>
            <person name="Godinez A."/>
            <person name="Nagaraj S."/>
            <person name="Nadendla S."/>
            <person name="Sichtig H."/>
        </authorList>
    </citation>
    <scope>NUCLEOTIDE SEQUENCE</scope>
    <source>
        <strain evidence="4">FDAARGOS_361</strain>
    </source>
</reference>
<evidence type="ECO:0000313" key="5">
    <source>
        <dbReference type="Proteomes" id="UP000008980"/>
    </source>
</evidence>
<proteinExistence type="predicted"/>
<dbReference type="OrthoDB" id="271034at2759"/>
<dbReference type="KEGG" id="ldo:LDBPK_331390"/>
<reference evidence="3 5" key="1">
    <citation type="journal article" date="2011" name="Genome Res.">
        <title>Whole genome sequencing of multiple Leishmania donovani clinical isolates provides insights into population structure and mechanisms of drug resistance.</title>
        <authorList>
            <person name="Downing T."/>
            <person name="Imamura H."/>
            <person name="Decuypere S."/>
            <person name="Clark T.G."/>
            <person name="Coombs G.H."/>
            <person name="Cotton J.A."/>
            <person name="Hilley J.D."/>
            <person name="de Doncker S."/>
            <person name="Maes I."/>
            <person name="Mottram J.C."/>
            <person name="Quail M.A."/>
            <person name="Rijal S."/>
            <person name="Sanders M."/>
            <person name="Schonian G."/>
            <person name="Stark O."/>
            <person name="Sundar S."/>
            <person name="Vanaerschot M."/>
            <person name="Hertz-Fowler C."/>
            <person name="Dujardin J.C."/>
            <person name="Berriman M."/>
        </authorList>
    </citation>
    <scope>NUCLEOTIDE SEQUENCE [LARGE SCALE GENOMIC DNA]</scope>
    <source>
        <strain evidence="3 5">BPK282A1</strain>
    </source>
</reference>
<dbReference type="VEuPathDB" id="TriTrypDB:LdBPK_331390.1"/>
<evidence type="ECO:0000313" key="4">
    <source>
        <dbReference type="EMBL" id="TPP53736.1"/>
    </source>
</evidence>
<dbReference type="EMBL" id="CP029532">
    <property type="protein sequence ID" value="AYU82115.1"/>
    <property type="molecule type" value="Genomic_DNA"/>
</dbReference>
<dbReference type="OMA" id="WWCDQAL"/>